<sequence>MNFVSALAITCLLPASRRFVRQSDLGAALRGFATHLRNPVLLATFAVGFNVLFSLVGAFTYITFYLSVAPFGLSAVALGAVFLVYLLGLIVTPTAGPWIDLFGHRKALLFALASSSVGVLLTLVPVLWVVILGLAICSSGVFVCQAAASSFVGVAAKSARSSATGLYVMCYYIGGSLGAVLPGIAWAHGRWPACAALIVGIQALAAMLAGVFWPRKRFVS</sequence>
<keyword evidence="9" id="KW-1185">Reference proteome</keyword>
<organism evidence="8 9">
    <name type="scientific">Capsulimonas corticalis</name>
    <dbReference type="NCBI Taxonomy" id="2219043"/>
    <lineage>
        <taxon>Bacteria</taxon>
        <taxon>Bacillati</taxon>
        <taxon>Armatimonadota</taxon>
        <taxon>Armatimonadia</taxon>
        <taxon>Capsulimonadales</taxon>
        <taxon>Capsulimonadaceae</taxon>
        <taxon>Capsulimonas</taxon>
    </lineage>
</organism>
<dbReference type="SUPFAM" id="SSF103473">
    <property type="entry name" value="MFS general substrate transporter"/>
    <property type="match status" value="1"/>
</dbReference>
<dbReference type="AlphaFoldDB" id="A0A402CWL4"/>
<keyword evidence="4" id="KW-1003">Cell membrane</keyword>
<name>A0A402CWL4_9BACT</name>
<evidence type="ECO:0000256" key="1">
    <source>
        <dbReference type="ARBA" id="ARBA00004651"/>
    </source>
</evidence>
<protein>
    <submittedName>
        <fullName evidence="8">Uncharacterized protein</fullName>
    </submittedName>
</protein>
<accession>A0A402CWL4</accession>
<dbReference type="GO" id="GO:0022857">
    <property type="term" value="F:transmembrane transporter activity"/>
    <property type="evidence" value="ECO:0007669"/>
    <property type="project" value="InterPro"/>
</dbReference>
<evidence type="ECO:0000256" key="2">
    <source>
        <dbReference type="ARBA" id="ARBA00008335"/>
    </source>
</evidence>
<keyword evidence="7" id="KW-0472">Membrane</keyword>
<evidence type="ECO:0000256" key="7">
    <source>
        <dbReference type="ARBA" id="ARBA00023136"/>
    </source>
</evidence>
<evidence type="ECO:0000256" key="4">
    <source>
        <dbReference type="ARBA" id="ARBA00022475"/>
    </source>
</evidence>
<dbReference type="Proteomes" id="UP000287394">
    <property type="component" value="Chromosome"/>
</dbReference>
<dbReference type="EMBL" id="AP025739">
    <property type="protein sequence ID" value="BDI34201.1"/>
    <property type="molecule type" value="Genomic_DNA"/>
</dbReference>
<dbReference type="Gene3D" id="1.20.1250.20">
    <property type="entry name" value="MFS general substrate transporter like domains"/>
    <property type="match status" value="1"/>
</dbReference>
<keyword evidence="3" id="KW-0813">Transport</keyword>
<dbReference type="FunCoup" id="A0A402CWL4">
    <property type="interactions" value="43"/>
</dbReference>
<dbReference type="RefSeq" id="WP_165864239.1">
    <property type="nucleotide sequence ID" value="NZ_AP025739.1"/>
</dbReference>
<comment type="similarity">
    <text evidence="2">Belongs to the major facilitator superfamily.</text>
</comment>
<evidence type="ECO:0000256" key="6">
    <source>
        <dbReference type="ARBA" id="ARBA00022989"/>
    </source>
</evidence>
<dbReference type="PROSITE" id="PS50850">
    <property type="entry name" value="MFS"/>
    <property type="match status" value="1"/>
</dbReference>
<keyword evidence="6" id="KW-1133">Transmembrane helix</keyword>
<evidence type="ECO:0000313" key="9">
    <source>
        <dbReference type="Proteomes" id="UP000287394"/>
    </source>
</evidence>
<dbReference type="GO" id="GO:0005886">
    <property type="term" value="C:plasma membrane"/>
    <property type="evidence" value="ECO:0007669"/>
    <property type="project" value="UniProtKB-SubCell"/>
</dbReference>
<evidence type="ECO:0000256" key="5">
    <source>
        <dbReference type="ARBA" id="ARBA00022692"/>
    </source>
</evidence>
<evidence type="ECO:0000313" key="8">
    <source>
        <dbReference type="EMBL" id="BDI34201.1"/>
    </source>
</evidence>
<dbReference type="Pfam" id="PF07690">
    <property type="entry name" value="MFS_1"/>
    <property type="match status" value="1"/>
</dbReference>
<reference evidence="8 9" key="1">
    <citation type="journal article" date="2019" name="Int. J. Syst. Evol. Microbiol.">
        <title>Capsulimonas corticalis gen. nov., sp. nov., an aerobic capsulated bacterium, of a novel bacterial order, Capsulimonadales ord. nov., of the class Armatimonadia of the phylum Armatimonadetes.</title>
        <authorList>
            <person name="Li J."/>
            <person name="Kudo C."/>
            <person name="Tonouchi A."/>
        </authorList>
    </citation>
    <scope>NUCLEOTIDE SEQUENCE [LARGE SCALE GENOMIC DNA]</scope>
    <source>
        <strain evidence="8 9">AX-7</strain>
    </source>
</reference>
<evidence type="ECO:0000256" key="3">
    <source>
        <dbReference type="ARBA" id="ARBA00022448"/>
    </source>
</evidence>
<comment type="subcellular location">
    <subcellularLocation>
        <location evidence="1">Cell membrane</location>
        <topology evidence="1">Multi-pass membrane protein</topology>
    </subcellularLocation>
</comment>
<gene>
    <name evidence="8" type="ORF">CCAX7_62520</name>
</gene>
<dbReference type="InterPro" id="IPR036259">
    <property type="entry name" value="MFS_trans_sf"/>
</dbReference>
<dbReference type="InterPro" id="IPR020846">
    <property type="entry name" value="MFS_dom"/>
</dbReference>
<dbReference type="PANTHER" id="PTHR43271">
    <property type="entry name" value="BLL2771 PROTEIN"/>
    <property type="match status" value="1"/>
</dbReference>
<dbReference type="PANTHER" id="PTHR43271:SF2">
    <property type="entry name" value="BLL2771 PROTEIN"/>
    <property type="match status" value="1"/>
</dbReference>
<dbReference type="KEGG" id="ccot:CCAX7_62520"/>
<proteinExistence type="inferred from homology"/>
<keyword evidence="5" id="KW-0812">Transmembrane</keyword>
<dbReference type="InterPro" id="IPR011701">
    <property type="entry name" value="MFS"/>
</dbReference>